<reference evidence="1" key="1">
    <citation type="submission" date="2020-08" db="EMBL/GenBank/DDBJ databases">
        <title>Multicomponent nature underlies the extraordinary mechanical properties of spider dragline silk.</title>
        <authorList>
            <person name="Kono N."/>
            <person name="Nakamura H."/>
            <person name="Mori M."/>
            <person name="Yoshida Y."/>
            <person name="Ohtoshi R."/>
            <person name="Malay A.D."/>
            <person name="Moran D.A.P."/>
            <person name="Tomita M."/>
            <person name="Numata K."/>
            <person name="Arakawa K."/>
        </authorList>
    </citation>
    <scope>NUCLEOTIDE SEQUENCE</scope>
</reference>
<keyword evidence="2" id="KW-1185">Reference proteome</keyword>
<comment type="caution">
    <text evidence="1">The sequence shown here is derived from an EMBL/GenBank/DDBJ whole genome shotgun (WGS) entry which is preliminary data.</text>
</comment>
<dbReference type="EMBL" id="BMAW01045614">
    <property type="protein sequence ID" value="GFS51010.1"/>
    <property type="molecule type" value="Genomic_DNA"/>
</dbReference>
<accession>A0A8X6INX1</accession>
<proteinExistence type="predicted"/>
<protein>
    <submittedName>
        <fullName evidence="1">Uncharacterized protein</fullName>
    </submittedName>
</protein>
<dbReference type="Proteomes" id="UP000887013">
    <property type="component" value="Unassembled WGS sequence"/>
</dbReference>
<name>A0A8X6INX1_NEPPI</name>
<evidence type="ECO:0000313" key="1">
    <source>
        <dbReference type="EMBL" id="GFS51010.1"/>
    </source>
</evidence>
<evidence type="ECO:0000313" key="2">
    <source>
        <dbReference type="Proteomes" id="UP000887013"/>
    </source>
</evidence>
<sequence length="92" mass="10333">MKASFFKTATFIQFVFGPLKLTVSVIWGLTAAERRAHGSSTTNVATGIGFRTRCDLPELRTVSRFLHQYATTPRCQLRFGKITDHVLSRTNV</sequence>
<organism evidence="1 2">
    <name type="scientific">Nephila pilipes</name>
    <name type="common">Giant wood spider</name>
    <name type="synonym">Nephila maculata</name>
    <dbReference type="NCBI Taxonomy" id="299642"/>
    <lineage>
        <taxon>Eukaryota</taxon>
        <taxon>Metazoa</taxon>
        <taxon>Ecdysozoa</taxon>
        <taxon>Arthropoda</taxon>
        <taxon>Chelicerata</taxon>
        <taxon>Arachnida</taxon>
        <taxon>Araneae</taxon>
        <taxon>Araneomorphae</taxon>
        <taxon>Entelegynae</taxon>
        <taxon>Araneoidea</taxon>
        <taxon>Nephilidae</taxon>
        <taxon>Nephila</taxon>
    </lineage>
</organism>
<gene>
    <name evidence="1" type="ORF">NPIL_568291</name>
</gene>
<dbReference type="AlphaFoldDB" id="A0A8X6INX1"/>